<evidence type="ECO:0000313" key="2">
    <source>
        <dbReference type="Proteomes" id="UP000237865"/>
    </source>
</evidence>
<dbReference type="AlphaFoldDB" id="A0A2S5RAE7"/>
<organism evidence="1 2">
    <name type="scientific">Williamsoniiplasma lucivorax</name>
    <dbReference type="NCBI Taxonomy" id="209274"/>
    <lineage>
        <taxon>Bacteria</taxon>
        <taxon>Bacillati</taxon>
        <taxon>Mycoplasmatota</taxon>
        <taxon>Mollicutes</taxon>
        <taxon>Entomoplasmatales</taxon>
        <taxon>Williamsoniiplasma</taxon>
    </lineage>
</organism>
<dbReference type="STRING" id="1399797.GCA_000518285_01112"/>
<proteinExistence type="predicted"/>
<protein>
    <recommendedName>
        <fullName evidence="3">BspA family leucine-rich repeat surface protein</fullName>
    </recommendedName>
</protein>
<dbReference type="Proteomes" id="UP000237865">
    <property type="component" value="Unassembled WGS sequence"/>
</dbReference>
<sequence length="254" mass="29029">MEGILNLILSEKKCLTITDVNQVVQSFNNIFANQKVEAVKIQTDHHNGVQIITFKTDLAVFDLYHILNPEQQNKTIYLEHQTREVVAVAGSAPPSTQVLINIGWDIDGKAYQAPRDVVKVPNYISPKIKDLSEMFAGCTDFNDDLSYWDTTNIWNMSEMFCGASQFDSDLASWDVANVNYMDRMFAQAMFFNQDIAMWDTSQVVDMSGMFHDAYNFAQDLSSWHVDSVEFYDHFADCADLQNEPTYLPHFKTIT</sequence>
<accession>A0A2S5RAE7</accession>
<dbReference type="EMBL" id="PHNE01000006">
    <property type="protein sequence ID" value="PPE04095.1"/>
    <property type="molecule type" value="Genomic_DNA"/>
</dbReference>
<evidence type="ECO:0000313" key="1">
    <source>
        <dbReference type="EMBL" id="PPE04095.1"/>
    </source>
</evidence>
<keyword evidence="2" id="KW-1185">Reference proteome</keyword>
<dbReference type="InterPro" id="IPR005046">
    <property type="entry name" value="DUF285"/>
</dbReference>
<dbReference type="Pfam" id="PF03382">
    <property type="entry name" value="DUF285"/>
    <property type="match status" value="1"/>
</dbReference>
<comment type="caution">
    <text evidence="1">The sequence shown here is derived from an EMBL/GenBank/DDBJ whole genome shotgun (WGS) entry which is preliminary data.</text>
</comment>
<evidence type="ECO:0008006" key="3">
    <source>
        <dbReference type="Google" id="ProtNLM"/>
    </source>
</evidence>
<dbReference type="RefSeq" id="WP_051437410.1">
    <property type="nucleotide sequence ID" value="NZ_PHNE01000006.1"/>
</dbReference>
<reference evidence="1 2" key="1">
    <citation type="submission" date="2017-11" db="EMBL/GenBank/DDBJ databases">
        <title>Genome sequence of Entomoplasma lucivorax PIPN-2 (ATCC 49196).</title>
        <authorList>
            <person name="Lo W.-S."/>
            <person name="Gasparich G.E."/>
            <person name="Kuo C.-H."/>
        </authorList>
    </citation>
    <scope>NUCLEOTIDE SEQUENCE [LARGE SCALE GENOMIC DNA]</scope>
    <source>
        <strain evidence="1 2">PIPN-2</strain>
    </source>
</reference>
<name>A0A2S5RAE7_9MOLU</name>
<gene>
    <name evidence="1" type="ORF">ELUCI_v1c08750</name>
</gene>